<name>A0A0C3C5K4_HEBCY</name>
<reference evidence="2 3" key="1">
    <citation type="submission" date="2014-04" db="EMBL/GenBank/DDBJ databases">
        <authorList>
            <consortium name="DOE Joint Genome Institute"/>
            <person name="Kuo A."/>
            <person name="Gay G."/>
            <person name="Dore J."/>
            <person name="Kohler A."/>
            <person name="Nagy L.G."/>
            <person name="Floudas D."/>
            <person name="Copeland A."/>
            <person name="Barry K.W."/>
            <person name="Cichocki N."/>
            <person name="Veneault-Fourrey C."/>
            <person name="LaButti K."/>
            <person name="Lindquist E.A."/>
            <person name="Lipzen A."/>
            <person name="Lundell T."/>
            <person name="Morin E."/>
            <person name="Murat C."/>
            <person name="Sun H."/>
            <person name="Tunlid A."/>
            <person name="Henrissat B."/>
            <person name="Grigoriev I.V."/>
            <person name="Hibbett D.S."/>
            <person name="Martin F."/>
            <person name="Nordberg H.P."/>
            <person name="Cantor M.N."/>
            <person name="Hua S.X."/>
        </authorList>
    </citation>
    <scope>NUCLEOTIDE SEQUENCE [LARGE SCALE GENOMIC DNA]</scope>
    <source>
        <strain evidence="3">h7</strain>
    </source>
</reference>
<evidence type="ECO:0000256" key="1">
    <source>
        <dbReference type="SAM" id="MobiDB-lite"/>
    </source>
</evidence>
<dbReference type="Proteomes" id="UP000053424">
    <property type="component" value="Unassembled WGS sequence"/>
</dbReference>
<protein>
    <submittedName>
        <fullName evidence="2">Uncharacterized protein</fullName>
    </submittedName>
</protein>
<dbReference type="AlphaFoldDB" id="A0A0C3C5K4"/>
<gene>
    <name evidence="2" type="ORF">M413DRAFT_375105</name>
</gene>
<organism evidence="2 3">
    <name type="scientific">Hebeloma cylindrosporum</name>
    <dbReference type="NCBI Taxonomy" id="76867"/>
    <lineage>
        <taxon>Eukaryota</taxon>
        <taxon>Fungi</taxon>
        <taxon>Dikarya</taxon>
        <taxon>Basidiomycota</taxon>
        <taxon>Agaricomycotina</taxon>
        <taxon>Agaricomycetes</taxon>
        <taxon>Agaricomycetidae</taxon>
        <taxon>Agaricales</taxon>
        <taxon>Agaricineae</taxon>
        <taxon>Hymenogastraceae</taxon>
        <taxon>Hebeloma</taxon>
    </lineage>
</organism>
<accession>A0A0C3C5K4</accession>
<dbReference type="HOGENOM" id="CLU_2922863_0_0_1"/>
<reference evidence="3" key="2">
    <citation type="submission" date="2015-01" db="EMBL/GenBank/DDBJ databases">
        <title>Evolutionary Origins and Diversification of the Mycorrhizal Mutualists.</title>
        <authorList>
            <consortium name="DOE Joint Genome Institute"/>
            <consortium name="Mycorrhizal Genomics Consortium"/>
            <person name="Kohler A."/>
            <person name="Kuo A."/>
            <person name="Nagy L.G."/>
            <person name="Floudas D."/>
            <person name="Copeland A."/>
            <person name="Barry K.W."/>
            <person name="Cichocki N."/>
            <person name="Veneault-Fourrey C."/>
            <person name="LaButti K."/>
            <person name="Lindquist E.A."/>
            <person name="Lipzen A."/>
            <person name="Lundell T."/>
            <person name="Morin E."/>
            <person name="Murat C."/>
            <person name="Riley R."/>
            <person name="Ohm R."/>
            <person name="Sun H."/>
            <person name="Tunlid A."/>
            <person name="Henrissat B."/>
            <person name="Grigoriev I.V."/>
            <person name="Hibbett D.S."/>
            <person name="Martin F."/>
        </authorList>
    </citation>
    <scope>NUCLEOTIDE SEQUENCE [LARGE SCALE GENOMIC DNA]</scope>
    <source>
        <strain evidence="3">h7</strain>
    </source>
</reference>
<sequence>MRSKARCGERAQGSGGVGSAPSMARPVSAPGKEPRELRTARVFIQVRTPRLRSIFRIPAAA</sequence>
<evidence type="ECO:0000313" key="3">
    <source>
        <dbReference type="Proteomes" id="UP000053424"/>
    </source>
</evidence>
<proteinExistence type="predicted"/>
<keyword evidence="3" id="KW-1185">Reference proteome</keyword>
<dbReference type="EMBL" id="KN831774">
    <property type="protein sequence ID" value="KIM44110.1"/>
    <property type="molecule type" value="Genomic_DNA"/>
</dbReference>
<feature type="region of interest" description="Disordered" evidence="1">
    <location>
        <begin position="1"/>
        <end position="37"/>
    </location>
</feature>
<evidence type="ECO:0000313" key="2">
    <source>
        <dbReference type="EMBL" id="KIM44110.1"/>
    </source>
</evidence>